<sequence>MSAAIRDSNAPIIYLVRHAESEHNVSKDMSHRDPPLTALGVQQATAIATAFPELGSVATIFTSPLTRAIQTTVAGFSSILHLDGRAEPGGDGGAQLIVDPDLQERSDLACDTGSSRSALEQAFRGLDFSTLNDDNWPTKKGAYAPDDSSVSERAQRFRERLHGVVETLGRNKGDNRQARKNIVVVTHGVFMKFLANDGTIDLPKSGWKAFTLDDNAHDKATLVALD</sequence>
<evidence type="ECO:0000313" key="2">
    <source>
        <dbReference type="Proteomes" id="UP000756346"/>
    </source>
</evidence>
<dbReference type="PANTHER" id="PTHR48100:SF54">
    <property type="entry name" value="PHOSPHATASE SPAC5H10.03-RELATED"/>
    <property type="match status" value="1"/>
</dbReference>
<dbReference type="AlphaFoldDB" id="A0A9P9BIB3"/>
<proteinExistence type="predicted"/>
<dbReference type="OrthoDB" id="496981at2759"/>
<dbReference type="SUPFAM" id="SSF53254">
    <property type="entry name" value="Phosphoglycerate mutase-like"/>
    <property type="match status" value="1"/>
</dbReference>
<organism evidence="1 2">
    <name type="scientific">Microdochium trichocladiopsis</name>
    <dbReference type="NCBI Taxonomy" id="1682393"/>
    <lineage>
        <taxon>Eukaryota</taxon>
        <taxon>Fungi</taxon>
        <taxon>Dikarya</taxon>
        <taxon>Ascomycota</taxon>
        <taxon>Pezizomycotina</taxon>
        <taxon>Sordariomycetes</taxon>
        <taxon>Xylariomycetidae</taxon>
        <taxon>Xylariales</taxon>
        <taxon>Microdochiaceae</taxon>
        <taxon>Microdochium</taxon>
    </lineage>
</organism>
<dbReference type="Proteomes" id="UP000756346">
    <property type="component" value="Unassembled WGS sequence"/>
</dbReference>
<gene>
    <name evidence="1" type="ORF">B0I36DRAFT_251956</name>
</gene>
<name>A0A9P9BIB3_9PEZI</name>
<dbReference type="Pfam" id="PF00300">
    <property type="entry name" value="His_Phos_1"/>
    <property type="match status" value="1"/>
</dbReference>
<evidence type="ECO:0000313" key="1">
    <source>
        <dbReference type="EMBL" id="KAH7021400.1"/>
    </source>
</evidence>
<dbReference type="CDD" id="cd07067">
    <property type="entry name" value="HP_PGM_like"/>
    <property type="match status" value="1"/>
</dbReference>
<comment type="caution">
    <text evidence="1">The sequence shown here is derived from an EMBL/GenBank/DDBJ whole genome shotgun (WGS) entry which is preliminary data.</text>
</comment>
<reference evidence="1" key="1">
    <citation type="journal article" date="2021" name="Nat. Commun.">
        <title>Genetic determinants of endophytism in the Arabidopsis root mycobiome.</title>
        <authorList>
            <person name="Mesny F."/>
            <person name="Miyauchi S."/>
            <person name="Thiergart T."/>
            <person name="Pickel B."/>
            <person name="Atanasova L."/>
            <person name="Karlsson M."/>
            <person name="Huettel B."/>
            <person name="Barry K.W."/>
            <person name="Haridas S."/>
            <person name="Chen C."/>
            <person name="Bauer D."/>
            <person name="Andreopoulos W."/>
            <person name="Pangilinan J."/>
            <person name="LaButti K."/>
            <person name="Riley R."/>
            <person name="Lipzen A."/>
            <person name="Clum A."/>
            <person name="Drula E."/>
            <person name="Henrissat B."/>
            <person name="Kohler A."/>
            <person name="Grigoriev I.V."/>
            <person name="Martin F.M."/>
            <person name="Hacquard S."/>
        </authorList>
    </citation>
    <scope>NUCLEOTIDE SEQUENCE</scope>
    <source>
        <strain evidence="1">MPI-CAGE-CH-0230</strain>
    </source>
</reference>
<dbReference type="InterPro" id="IPR050275">
    <property type="entry name" value="PGM_Phosphatase"/>
</dbReference>
<dbReference type="InterPro" id="IPR013078">
    <property type="entry name" value="His_Pase_superF_clade-1"/>
</dbReference>
<dbReference type="PANTHER" id="PTHR48100">
    <property type="entry name" value="BROAD-SPECIFICITY PHOSPHATASE YOR283W-RELATED"/>
    <property type="match status" value="1"/>
</dbReference>
<dbReference type="GeneID" id="70180198"/>
<dbReference type="Gene3D" id="3.40.50.1240">
    <property type="entry name" value="Phosphoglycerate mutase-like"/>
    <property type="match status" value="1"/>
</dbReference>
<dbReference type="SMART" id="SM00855">
    <property type="entry name" value="PGAM"/>
    <property type="match status" value="1"/>
</dbReference>
<protein>
    <submittedName>
        <fullName evidence="1">Phosphoglycerate mutase family protein</fullName>
    </submittedName>
</protein>
<keyword evidence="2" id="KW-1185">Reference proteome</keyword>
<dbReference type="RefSeq" id="XP_046007601.1">
    <property type="nucleotide sequence ID" value="XM_046150652.1"/>
</dbReference>
<dbReference type="GO" id="GO:0016791">
    <property type="term" value="F:phosphatase activity"/>
    <property type="evidence" value="ECO:0007669"/>
    <property type="project" value="TreeGrafter"/>
</dbReference>
<accession>A0A9P9BIB3</accession>
<dbReference type="EMBL" id="JAGTJQ010000010">
    <property type="protein sequence ID" value="KAH7021400.1"/>
    <property type="molecule type" value="Genomic_DNA"/>
</dbReference>
<dbReference type="GO" id="GO:0005737">
    <property type="term" value="C:cytoplasm"/>
    <property type="evidence" value="ECO:0007669"/>
    <property type="project" value="TreeGrafter"/>
</dbReference>
<dbReference type="InterPro" id="IPR029033">
    <property type="entry name" value="His_PPase_superfam"/>
</dbReference>